<evidence type="ECO:0000313" key="1">
    <source>
        <dbReference type="EMBL" id="KAI3828284.1"/>
    </source>
</evidence>
<protein>
    <submittedName>
        <fullName evidence="1">Uncharacterized protein</fullName>
    </submittedName>
</protein>
<keyword evidence="2" id="KW-1185">Reference proteome</keyword>
<name>A0ACB9K7M5_9ASTR</name>
<sequence>MSVLHWSIFCLKINNYDAEYVREREIEEEWKSVVFAGRRQKGQMVTVVVVVVSWCLPDFVTGDEYVRERNRGRGEVGGVRWSETEGADGDSCEVVSGGAGVVVVCDGENTTQRFKEQEMTL</sequence>
<proteinExistence type="predicted"/>
<comment type="caution">
    <text evidence="1">The sequence shown here is derived from an EMBL/GenBank/DDBJ whole genome shotgun (WGS) entry which is preliminary data.</text>
</comment>
<reference evidence="1 2" key="2">
    <citation type="journal article" date="2022" name="Mol. Ecol. Resour.">
        <title>The genomes of chicory, endive, great burdock and yacon provide insights into Asteraceae paleo-polyploidization history and plant inulin production.</title>
        <authorList>
            <person name="Fan W."/>
            <person name="Wang S."/>
            <person name="Wang H."/>
            <person name="Wang A."/>
            <person name="Jiang F."/>
            <person name="Liu H."/>
            <person name="Zhao H."/>
            <person name="Xu D."/>
            <person name="Zhang Y."/>
        </authorList>
    </citation>
    <scope>NUCLEOTIDE SEQUENCE [LARGE SCALE GENOMIC DNA]</scope>
    <source>
        <strain evidence="2">cv. Yunnan</strain>
        <tissue evidence="1">Leaves</tissue>
    </source>
</reference>
<reference evidence="2" key="1">
    <citation type="journal article" date="2022" name="Mol. Ecol. Resour.">
        <title>The genomes of chicory, endive, great burdock and yacon provide insights into Asteraceae palaeo-polyploidization history and plant inulin production.</title>
        <authorList>
            <person name="Fan W."/>
            <person name="Wang S."/>
            <person name="Wang H."/>
            <person name="Wang A."/>
            <person name="Jiang F."/>
            <person name="Liu H."/>
            <person name="Zhao H."/>
            <person name="Xu D."/>
            <person name="Zhang Y."/>
        </authorList>
    </citation>
    <scope>NUCLEOTIDE SEQUENCE [LARGE SCALE GENOMIC DNA]</scope>
    <source>
        <strain evidence="2">cv. Yunnan</strain>
    </source>
</reference>
<gene>
    <name evidence="1" type="ORF">L1987_02382</name>
</gene>
<dbReference type="EMBL" id="CM042018">
    <property type="protein sequence ID" value="KAI3828284.1"/>
    <property type="molecule type" value="Genomic_DNA"/>
</dbReference>
<organism evidence="1 2">
    <name type="scientific">Smallanthus sonchifolius</name>
    <dbReference type="NCBI Taxonomy" id="185202"/>
    <lineage>
        <taxon>Eukaryota</taxon>
        <taxon>Viridiplantae</taxon>
        <taxon>Streptophyta</taxon>
        <taxon>Embryophyta</taxon>
        <taxon>Tracheophyta</taxon>
        <taxon>Spermatophyta</taxon>
        <taxon>Magnoliopsida</taxon>
        <taxon>eudicotyledons</taxon>
        <taxon>Gunneridae</taxon>
        <taxon>Pentapetalae</taxon>
        <taxon>asterids</taxon>
        <taxon>campanulids</taxon>
        <taxon>Asterales</taxon>
        <taxon>Asteraceae</taxon>
        <taxon>Asteroideae</taxon>
        <taxon>Heliantheae alliance</taxon>
        <taxon>Millerieae</taxon>
        <taxon>Smallanthus</taxon>
    </lineage>
</organism>
<accession>A0ACB9K7M5</accession>
<evidence type="ECO:0000313" key="2">
    <source>
        <dbReference type="Proteomes" id="UP001056120"/>
    </source>
</evidence>
<dbReference type="Proteomes" id="UP001056120">
    <property type="component" value="Linkage Group LG01"/>
</dbReference>